<dbReference type="PANTHER" id="PTHR30005:SF0">
    <property type="entry name" value="RETROGRADE REGULATION PROTEIN 2"/>
    <property type="match status" value="1"/>
</dbReference>
<dbReference type="Proteomes" id="UP000318509">
    <property type="component" value="Unassembled WGS sequence"/>
</dbReference>
<feature type="region of interest" description="Disordered" evidence="2">
    <location>
        <begin position="29"/>
        <end position="50"/>
    </location>
</feature>
<dbReference type="AlphaFoldDB" id="A0A537K1P8"/>
<dbReference type="PANTHER" id="PTHR30005">
    <property type="entry name" value="EXOPOLYPHOSPHATASE"/>
    <property type="match status" value="1"/>
</dbReference>
<dbReference type="Gene3D" id="3.30.420.150">
    <property type="entry name" value="Exopolyphosphatase. Domain 2"/>
    <property type="match status" value="1"/>
</dbReference>
<feature type="domain" description="Ppx/GppA phosphatase N-terminal" evidence="3">
    <location>
        <begin position="75"/>
        <end position="345"/>
    </location>
</feature>
<evidence type="ECO:0000313" key="4">
    <source>
        <dbReference type="EMBL" id="TMI89695.1"/>
    </source>
</evidence>
<proteinExistence type="inferred from homology"/>
<gene>
    <name evidence="4" type="ORF">E6H00_08875</name>
</gene>
<comment type="caution">
    <text evidence="4">The sequence shown here is derived from an EMBL/GenBank/DDBJ whole genome shotgun (WGS) entry which is preliminary data.</text>
</comment>
<dbReference type="InterPro" id="IPR003695">
    <property type="entry name" value="Ppx_GppA_N"/>
</dbReference>
<accession>A0A537K1P8</accession>
<evidence type="ECO:0000256" key="2">
    <source>
        <dbReference type="SAM" id="MobiDB-lite"/>
    </source>
</evidence>
<evidence type="ECO:0000256" key="1">
    <source>
        <dbReference type="ARBA" id="ARBA00007125"/>
    </source>
</evidence>
<comment type="similarity">
    <text evidence="1">Belongs to the GppA/Ppx family.</text>
</comment>
<evidence type="ECO:0000259" key="3">
    <source>
        <dbReference type="Pfam" id="PF02541"/>
    </source>
</evidence>
<organism evidence="4 5">
    <name type="scientific">Candidatus Segetimicrobium genomatis</name>
    <dbReference type="NCBI Taxonomy" id="2569760"/>
    <lineage>
        <taxon>Bacteria</taxon>
        <taxon>Bacillati</taxon>
        <taxon>Candidatus Sysuimicrobiota</taxon>
        <taxon>Candidatus Sysuimicrobiia</taxon>
        <taxon>Candidatus Sysuimicrobiales</taxon>
        <taxon>Candidatus Segetimicrobiaceae</taxon>
        <taxon>Candidatus Segetimicrobium</taxon>
    </lineage>
</organism>
<dbReference type="SUPFAM" id="SSF53067">
    <property type="entry name" value="Actin-like ATPase domain"/>
    <property type="match status" value="2"/>
</dbReference>
<name>A0A537K1P8_9BACT</name>
<sequence>MSPRRVSRRAVIDIGTNSVRLLVADVPDGARASSPSGLHPARTEPPLRARPAILPDAGLARLSRRGPARASAPRAVDQRLTITRLGEGLGAGAAIRPAAAKRTAAAVGAFIEAASAAGAGPPLLVATHALRAARNPDELLSRLRVPVRILSGDEEARLGFHGALAGIGPLPSHARVLIVDIGGGSVELTWGECRRIEDSLSLPIGAVVLTEQFLCHDPPLRREVAAVEDALGRTLDAPLDKISRPARGMRRKAPQRVIGVGGTITTMAALDQRLDPYDPDRVHGYRLTRRAVQRITRRLLAQTVAERRDLPGLQPERADIIAAGALVLRHLLVQLDSREITVSETDLLWALALGC</sequence>
<dbReference type="GO" id="GO:0016462">
    <property type="term" value="F:pyrophosphatase activity"/>
    <property type="evidence" value="ECO:0007669"/>
    <property type="project" value="TreeGrafter"/>
</dbReference>
<reference evidence="4 5" key="1">
    <citation type="journal article" date="2019" name="Nat. Microbiol.">
        <title>Mediterranean grassland soil C-N compound turnover is dependent on rainfall and depth, and is mediated by genomically divergent microorganisms.</title>
        <authorList>
            <person name="Diamond S."/>
            <person name="Andeer P.F."/>
            <person name="Li Z."/>
            <person name="Crits-Christoph A."/>
            <person name="Burstein D."/>
            <person name="Anantharaman K."/>
            <person name="Lane K.R."/>
            <person name="Thomas B.C."/>
            <person name="Pan C."/>
            <person name="Northen T.R."/>
            <person name="Banfield J.F."/>
        </authorList>
    </citation>
    <scope>NUCLEOTIDE SEQUENCE [LARGE SCALE GENOMIC DNA]</scope>
    <source>
        <strain evidence="4">NP_3</strain>
    </source>
</reference>
<protein>
    <recommendedName>
        <fullName evidence="3">Ppx/GppA phosphatase N-terminal domain-containing protein</fullName>
    </recommendedName>
</protein>
<dbReference type="InterPro" id="IPR043129">
    <property type="entry name" value="ATPase_NBD"/>
</dbReference>
<dbReference type="Gene3D" id="3.30.420.40">
    <property type="match status" value="1"/>
</dbReference>
<dbReference type="InterPro" id="IPR050273">
    <property type="entry name" value="GppA/Ppx_hydrolase"/>
</dbReference>
<dbReference type="EMBL" id="VBAK01000119">
    <property type="protein sequence ID" value="TMI89695.1"/>
    <property type="molecule type" value="Genomic_DNA"/>
</dbReference>
<dbReference type="CDD" id="cd24054">
    <property type="entry name" value="ASKHA_NBD_AaPPX-GppA_MtPPX2-like"/>
    <property type="match status" value="1"/>
</dbReference>
<evidence type="ECO:0000313" key="5">
    <source>
        <dbReference type="Proteomes" id="UP000318509"/>
    </source>
</evidence>
<dbReference type="Pfam" id="PF02541">
    <property type="entry name" value="Ppx-GppA"/>
    <property type="match status" value="1"/>
</dbReference>